<sequence>MKKALFALAVLFLAGCEPSTKEKTGDFILPPDLKDCRIYNLSDGSNMRYVRSEWKCSKCNHITYGKYLDRIK</sequence>
<accession>A0A7S8WHE1</accession>
<gene>
    <name evidence="1" type="ORF">IMO23_18740</name>
</gene>
<organism evidence="1 2">
    <name type="scientific">Acinetobacter baumannii</name>
    <dbReference type="NCBI Taxonomy" id="470"/>
    <lineage>
        <taxon>Bacteria</taxon>
        <taxon>Pseudomonadati</taxon>
        <taxon>Pseudomonadota</taxon>
        <taxon>Gammaproteobacteria</taxon>
        <taxon>Moraxellales</taxon>
        <taxon>Moraxellaceae</taxon>
        <taxon>Acinetobacter</taxon>
        <taxon>Acinetobacter calcoaceticus/baumannii complex</taxon>
    </lineage>
</organism>
<protein>
    <recommendedName>
        <fullName evidence="3">Lipoprotein</fullName>
    </recommendedName>
</protein>
<dbReference type="AlphaFoldDB" id="A0A7S8WHE1"/>
<keyword evidence="1" id="KW-0614">Plasmid</keyword>
<proteinExistence type="predicted"/>
<dbReference type="Proteomes" id="UP000594659">
    <property type="component" value="Plasmid unnamed1774"/>
</dbReference>
<evidence type="ECO:0000313" key="2">
    <source>
        <dbReference type="Proteomes" id="UP000594659"/>
    </source>
</evidence>
<geneLocation type="plasmid" evidence="1 2">
    <name>unnamed1774</name>
</geneLocation>
<dbReference type="PROSITE" id="PS51257">
    <property type="entry name" value="PROKAR_LIPOPROTEIN"/>
    <property type="match status" value="1"/>
</dbReference>
<dbReference type="RefSeq" id="WP_195707798.1">
    <property type="nucleotide sequence ID" value="NZ_CP062920.1"/>
</dbReference>
<evidence type="ECO:0008006" key="3">
    <source>
        <dbReference type="Google" id="ProtNLM"/>
    </source>
</evidence>
<reference evidence="1 2" key="1">
    <citation type="submission" date="2020-09" db="EMBL/GenBank/DDBJ databases">
        <title>Resistance determinants and their genetic context in bacteria from a longitudinal study of pigs reared under conventional and antibiotic-free husbandry practices.</title>
        <authorList>
            <person name="Poulin-Laprade D."/>
            <person name="Brouard J.-S."/>
            <person name="Gagnon N."/>
            <person name="Turcotte A."/>
            <person name="Langlois A."/>
            <person name="Matte J.J."/>
            <person name="Carrillo C.D."/>
            <person name="Zaheer R."/>
            <person name="McAllister T."/>
            <person name="Topp E."/>
            <person name="Talbot G."/>
        </authorList>
    </citation>
    <scope>NUCLEOTIDE SEQUENCE [LARGE SCALE GENOMIC DNA]</scope>
    <source>
        <strain evidence="1 2">Res13-Abat-PEA21-P4-01-A</strain>
        <plasmid evidence="1 2">unnamed1774</plasmid>
    </source>
</reference>
<evidence type="ECO:0000313" key="1">
    <source>
        <dbReference type="EMBL" id="QPF15255.1"/>
    </source>
</evidence>
<dbReference type="EMBL" id="CP062920">
    <property type="protein sequence ID" value="QPF15255.1"/>
    <property type="molecule type" value="Genomic_DNA"/>
</dbReference>
<name>A0A7S8WHE1_ACIBA</name>